<evidence type="ECO:0000313" key="1">
    <source>
        <dbReference type="EMBL" id="QDL55324.1"/>
    </source>
</evidence>
<protein>
    <submittedName>
        <fullName evidence="1">Uncharacterized protein</fullName>
    </submittedName>
</protein>
<organism evidence="1 2">
    <name type="scientific">Rhodoferax aquaticus</name>
    <dbReference type="NCBI Taxonomy" id="2527691"/>
    <lineage>
        <taxon>Bacteria</taxon>
        <taxon>Pseudomonadati</taxon>
        <taxon>Pseudomonadota</taxon>
        <taxon>Betaproteobacteria</taxon>
        <taxon>Burkholderiales</taxon>
        <taxon>Comamonadaceae</taxon>
        <taxon>Rhodoferax</taxon>
    </lineage>
</organism>
<proteinExistence type="predicted"/>
<reference evidence="2" key="1">
    <citation type="submission" date="2019-02" db="EMBL/GenBank/DDBJ databases">
        <title>Complete genome sequence of Rhodoferax sp. Gr-4.</title>
        <authorList>
            <person name="Jin L."/>
        </authorList>
    </citation>
    <scope>NUCLEOTIDE SEQUENCE [LARGE SCALE GENOMIC DNA]</scope>
    <source>
        <strain evidence="2">Gr-4</strain>
    </source>
</reference>
<name>A0A515ERP3_9BURK</name>
<dbReference type="KEGG" id="rhg:EXZ61_14735"/>
<gene>
    <name evidence="1" type="ORF">EXZ61_14735</name>
</gene>
<evidence type="ECO:0000313" key="2">
    <source>
        <dbReference type="Proteomes" id="UP000317365"/>
    </source>
</evidence>
<sequence>MAANLLDHKVSENPALASRTDQSGSLVGVFKPHDDLRPAIETLLTDVVKGLRRDWLVTSAHRWGQLYPISEVAHTGLEKDVTTFVRQLFCRYSQLVAGLEMYLLQLQQGGVVRQEALLRLQELVIHFADLDAKHRTVSQCNSPIADLYGCPNCGHRTADKP</sequence>
<reference evidence="2" key="2">
    <citation type="journal article" date="2020" name="Int. J. Syst. Evol. Microbiol.">
        <title>Genomic insights into a novel species Rhodoferax aquaticus sp. nov., isolated from freshwater.</title>
        <authorList>
            <person name="Li T."/>
            <person name="Zhuo Y."/>
            <person name="Jin C.Z."/>
            <person name="Wu X."/>
            <person name="Ko S.R."/>
            <person name="Jin F.J."/>
            <person name="Ahn C.Y."/>
            <person name="Oh H.M."/>
            <person name="Lee H.G."/>
            <person name="Jin L."/>
        </authorList>
    </citation>
    <scope>NUCLEOTIDE SEQUENCE [LARGE SCALE GENOMIC DNA]</scope>
    <source>
        <strain evidence="2">Gr-4</strain>
    </source>
</reference>
<keyword evidence="2" id="KW-1185">Reference proteome</keyword>
<dbReference type="AlphaFoldDB" id="A0A515ERP3"/>
<dbReference type="RefSeq" id="WP_142812482.1">
    <property type="nucleotide sequence ID" value="NZ_CP036282.1"/>
</dbReference>
<dbReference type="Proteomes" id="UP000317365">
    <property type="component" value="Chromosome"/>
</dbReference>
<accession>A0A515ERP3</accession>
<dbReference type="EMBL" id="CP036282">
    <property type="protein sequence ID" value="QDL55324.1"/>
    <property type="molecule type" value="Genomic_DNA"/>
</dbReference>